<dbReference type="AlphaFoldDB" id="A0A8C4S9H3"/>
<evidence type="ECO:0000256" key="14">
    <source>
        <dbReference type="SAM" id="MobiDB-lite"/>
    </source>
</evidence>
<feature type="compositionally biased region" description="Basic and acidic residues" evidence="14">
    <location>
        <begin position="10"/>
        <end position="23"/>
    </location>
</feature>
<dbReference type="GO" id="GO:0005819">
    <property type="term" value="C:spindle"/>
    <property type="evidence" value="ECO:0007669"/>
    <property type="project" value="UniProtKB-SubCell"/>
</dbReference>
<evidence type="ECO:0000313" key="17">
    <source>
        <dbReference type="Proteomes" id="UP000694620"/>
    </source>
</evidence>
<keyword evidence="8 12" id="KW-0067">ATP-binding</keyword>
<keyword evidence="17" id="KW-1185">Reference proteome</keyword>
<dbReference type="InterPro" id="IPR001752">
    <property type="entry name" value="Kinesin_motor_dom"/>
</dbReference>
<keyword evidence="7" id="KW-0498">Mitosis</keyword>
<evidence type="ECO:0000256" key="4">
    <source>
        <dbReference type="ARBA" id="ARBA00022618"/>
    </source>
</evidence>
<feature type="binding site" evidence="12">
    <location>
        <begin position="149"/>
        <end position="156"/>
    </location>
    <ligand>
        <name>ATP</name>
        <dbReference type="ChEBI" id="CHEBI:30616"/>
    </ligand>
</feature>
<evidence type="ECO:0000256" key="8">
    <source>
        <dbReference type="ARBA" id="ARBA00022840"/>
    </source>
</evidence>
<evidence type="ECO:0000313" key="16">
    <source>
        <dbReference type="Ensembl" id="ENSECRP00000013042.1"/>
    </source>
</evidence>
<sequence length="532" mass="60828">KLQKRRERRRVQQQEMREKKAQEVDATNPNYEIMYMIREFRASLDYRPLTEADLVKEHRICVCVRKRPLNKKEATVKDFDVITIPNKDIVMVHEPKQKVDLTRYLENQTFRFDYTFDDSTTNEMVYSFTARPLVETIFEKGMATCFAYGQTGSGKTHTMGGDFSGKSQDCSKGIYALAAQDVFLMQKKPYYKKLDLQVYATFFEIYSGKVYDLLNQKTKLRVLEDGKQQVQVVGLQECEVKCMEDVLKLIEMGNSCRTSGQTSANAHSSRSHAVFQIILRRNGKIHGKFSLIDLAGNERGVDTLSADRQTRLEGAEINKSLLALKECIRALGRNKPHTPFRASKLTQVLRDSFIGENSRTCMIATISPGMASCENTLNTLRYANRVKELTVDPTEGKPNANTVSQFDVLDTPWDVRSSAHGDDLKLFSEQTVKTICLYGYFYIVMLVSQICAETQEVVERQEHYSNTGEKTLLEMTEEVDYDLDSYDMPHEEILDQNFDITTELRGKLKDKLWAGIGVNPYRSGEKVQSPCS</sequence>
<dbReference type="FunFam" id="3.40.850.10:FF:000006">
    <property type="entry name" value="Kinesin-like protein"/>
    <property type="match status" value="1"/>
</dbReference>
<reference evidence="16" key="3">
    <citation type="submission" date="2025-09" db="UniProtKB">
        <authorList>
            <consortium name="Ensembl"/>
        </authorList>
    </citation>
    <scope>IDENTIFICATION</scope>
</reference>
<proteinExistence type="inferred from homology"/>
<dbReference type="SMART" id="SM00129">
    <property type="entry name" value="KISc"/>
    <property type="match status" value="1"/>
</dbReference>
<keyword evidence="10" id="KW-0206">Cytoskeleton</keyword>
<dbReference type="Gene3D" id="3.40.850.10">
    <property type="entry name" value="Kinesin motor domain"/>
    <property type="match status" value="1"/>
</dbReference>
<dbReference type="InterPro" id="IPR036961">
    <property type="entry name" value="Kinesin_motor_dom_sf"/>
</dbReference>
<dbReference type="GO" id="GO:0007019">
    <property type="term" value="P:microtubule depolymerization"/>
    <property type="evidence" value="ECO:0007669"/>
    <property type="project" value="TreeGrafter"/>
</dbReference>
<keyword evidence="4" id="KW-0132">Cell division</keyword>
<dbReference type="CDD" id="cd01367">
    <property type="entry name" value="KISc_KIF2_like"/>
    <property type="match status" value="1"/>
</dbReference>
<comment type="similarity">
    <text evidence="12 13">Belongs to the TRAFAC class myosin-kinesin ATPase superfamily. Kinesin family.</text>
</comment>
<evidence type="ECO:0000256" key="11">
    <source>
        <dbReference type="ARBA" id="ARBA00023306"/>
    </source>
</evidence>
<feature type="domain" description="Kinesin motor" evidence="15">
    <location>
        <begin position="59"/>
        <end position="389"/>
    </location>
</feature>
<dbReference type="GO" id="GO:0007018">
    <property type="term" value="P:microtubule-based movement"/>
    <property type="evidence" value="ECO:0007669"/>
    <property type="project" value="InterPro"/>
</dbReference>
<evidence type="ECO:0000256" key="6">
    <source>
        <dbReference type="ARBA" id="ARBA00022741"/>
    </source>
</evidence>
<protein>
    <recommendedName>
        <fullName evidence="13">Kinesin-like protein</fullName>
    </recommendedName>
</protein>
<keyword evidence="11" id="KW-0131">Cell cycle</keyword>
<keyword evidence="3" id="KW-0963">Cytoplasm</keyword>
<keyword evidence="9" id="KW-0175">Coiled coil</keyword>
<comment type="subcellular location">
    <subcellularLocation>
        <location evidence="2">Cytoplasm</location>
        <location evidence="2">Cytoskeleton</location>
        <location evidence="2">Microtubule organizing center</location>
        <location evidence="2">Centrosome</location>
    </subcellularLocation>
    <subcellularLocation>
        <location evidence="1">Cytoplasm</location>
        <location evidence="1">Cytoskeleton</location>
        <location evidence="1">Spindle</location>
    </subcellularLocation>
</comment>
<keyword evidence="12 13" id="KW-0505">Motor protein</keyword>
<keyword evidence="6 12" id="KW-0547">Nucleotide-binding</keyword>
<dbReference type="InterPro" id="IPR027640">
    <property type="entry name" value="Kinesin-like_fam"/>
</dbReference>
<evidence type="ECO:0000256" key="9">
    <source>
        <dbReference type="ARBA" id="ARBA00023054"/>
    </source>
</evidence>
<dbReference type="GO" id="GO:0003777">
    <property type="term" value="F:microtubule motor activity"/>
    <property type="evidence" value="ECO:0007669"/>
    <property type="project" value="InterPro"/>
</dbReference>
<dbReference type="PROSITE" id="PS50067">
    <property type="entry name" value="KINESIN_MOTOR_2"/>
    <property type="match status" value="1"/>
</dbReference>
<dbReference type="Ensembl" id="ENSECRT00000013272.1">
    <property type="protein sequence ID" value="ENSECRP00000013042.1"/>
    <property type="gene ID" value="ENSECRG00000008363.1"/>
</dbReference>
<evidence type="ECO:0000256" key="7">
    <source>
        <dbReference type="ARBA" id="ARBA00022776"/>
    </source>
</evidence>
<keyword evidence="5 13" id="KW-0493">Microtubule</keyword>
<dbReference type="GO" id="GO:0005874">
    <property type="term" value="C:microtubule"/>
    <property type="evidence" value="ECO:0007669"/>
    <property type="project" value="UniProtKB-KW"/>
</dbReference>
<gene>
    <name evidence="16" type="primary">KIF2A</name>
    <name evidence="16" type="synonym">LOC114655134</name>
</gene>
<reference evidence="16" key="1">
    <citation type="submission" date="2021-06" db="EMBL/GenBank/DDBJ databases">
        <authorList>
            <consortium name="Wellcome Sanger Institute Data Sharing"/>
        </authorList>
    </citation>
    <scope>NUCLEOTIDE SEQUENCE [LARGE SCALE GENOMIC DNA]</scope>
</reference>
<dbReference type="Pfam" id="PF00225">
    <property type="entry name" value="Kinesin"/>
    <property type="match status" value="1"/>
</dbReference>
<reference evidence="16" key="2">
    <citation type="submission" date="2025-08" db="UniProtKB">
        <authorList>
            <consortium name="Ensembl"/>
        </authorList>
    </citation>
    <scope>IDENTIFICATION</scope>
</reference>
<dbReference type="PRINTS" id="PR00380">
    <property type="entry name" value="KINESINHEAVY"/>
</dbReference>
<evidence type="ECO:0000259" key="15">
    <source>
        <dbReference type="PROSITE" id="PS50067"/>
    </source>
</evidence>
<evidence type="ECO:0000256" key="12">
    <source>
        <dbReference type="PROSITE-ProRule" id="PRU00283"/>
    </source>
</evidence>
<evidence type="ECO:0000256" key="13">
    <source>
        <dbReference type="RuleBase" id="RU000394"/>
    </source>
</evidence>
<dbReference type="PANTHER" id="PTHR47971:SF24">
    <property type="entry name" value="KINESIN-LIKE PROTEIN"/>
    <property type="match status" value="1"/>
</dbReference>
<evidence type="ECO:0000256" key="2">
    <source>
        <dbReference type="ARBA" id="ARBA00004300"/>
    </source>
</evidence>
<evidence type="ECO:0000256" key="5">
    <source>
        <dbReference type="ARBA" id="ARBA00022701"/>
    </source>
</evidence>
<evidence type="ECO:0000256" key="10">
    <source>
        <dbReference type="ARBA" id="ARBA00023212"/>
    </source>
</evidence>
<dbReference type="GO" id="GO:0008017">
    <property type="term" value="F:microtubule binding"/>
    <property type="evidence" value="ECO:0007669"/>
    <property type="project" value="InterPro"/>
</dbReference>
<dbReference type="Proteomes" id="UP000694620">
    <property type="component" value="Chromosome 7"/>
</dbReference>
<feature type="region of interest" description="Disordered" evidence="14">
    <location>
        <begin position="1"/>
        <end position="23"/>
    </location>
</feature>
<organism evidence="16 17">
    <name type="scientific">Erpetoichthys calabaricus</name>
    <name type="common">Rope fish</name>
    <name type="synonym">Calamoichthys calabaricus</name>
    <dbReference type="NCBI Taxonomy" id="27687"/>
    <lineage>
        <taxon>Eukaryota</taxon>
        <taxon>Metazoa</taxon>
        <taxon>Chordata</taxon>
        <taxon>Craniata</taxon>
        <taxon>Vertebrata</taxon>
        <taxon>Euteleostomi</taxon>
        <taxon>Actinopterygii</taxon>
        <taxon>Polypteriformes</taxon>
        <taxon>Polypteridae</taxon>
        <taxon>Erpetoichthys</taxon>
    </lineage>
</organism>
<dbReference type="GeneTree" id="ENSGT00940000155570"/>
<accession>A0A8C4S9H3</accession>
<dbReference type="InterPro" id="IPR019821">
    <property type="entry name" value="Kinesin_motor_CS"/>
</dbReference>
<dbReference type="GO" id="GO:0005524">
    <property type="term" value="F:ATP binding"/>
    <property type="evidence" value="ECO:0007669"/>
    <property type="project" value="UniProtKB-UniRule"/>
</dbReference>
<dbReference type="PANTHER" id="PTHR47971">
    <property type="entry name" value="KINESIN-RELATED PROTEIN 6"/>
    <property type="match status" value="1"/>
</dbReference>
<dbReference type="GO" id="GO:0051301">
    <property type="term" value="P:cell division"/>
    <property type="evidence" value="ECO:0007669"/>
    <property type="project" value="UniProtKB-KW"/>
</dbReference>
<dbReference type="PROSITE" id="PS00411">
    <property type="entry name" value="KINESIN_MOTOR_1"/>
    <property type="match status" value="1"/>
</dbReference>
<evidence type="ECO:0000256" key="1">
    <source>
        <dbReference type="ARBA" id="ARBA00004186"/>
    </source>
</evidence>
<name>A0A8C4S9H3_ERPCA</name>
<dbReference type="InterPro" id="IPR027417">
    <property type="entry name" value="P-loop_NTPase"/>
</dbReference>
<evidence type="ECO:0000256" key="3">
    <source>
        <dbReference type="ARBA" id="ARBA00022490"/>
    </source>
</evidence>
<dbReference type="SUPFAM" id="SSF52540">
    <property type="entry name" value="P-loop containing nucleoside triphosphate hydrolases"/>
    <property type="match status" value="1"/>
</dbReference>
<dbReference type="GO" id="GO:0005813">
    <property type="term" value="C:centrosome"/>
    <property type="evidence" value="ECO:0007669"/>
    <property type="project" value="UniProtKB-SubCell"/>
</dbReference>